<gene>
    <name evidence="10" type="ORF">RBH19_00520</name>
</gene>
<dbReference type="RefSeq" id="WP_306726850.1">
    <property type="nucleotide sequence ID" value="NZ_JAVDDT010000001.1"/>
</dbReference>
<dbReference type="PROSITE" id="PS51257">
    <property type="entry name" value="PROKAR_LIPOPROTEIN"/>
    <property type="match status" value="1"/>
</dbReference>
<evidence type="ECO:0000256" key="9">
    <source>
        <dbReference type="SAM" id="Phobius"/>
    </source>
</evidence>
<feature type="transmembrane region" description="Helical" evidence="9">
    <location>
        <begin position="229"/>
        <end position="247"/>
    </location>
</feature>
<organism evidence="10 11">
    <name type="scientific">Natronospira bacteriovora</name>
    <dbReference type="NCBI Taxonomy" id="3069753"/>
    <lineage>
        <taxon>Bacteria</taxon>
        <taxon>Pseudomonadati</taxon>
        <taxon>Pseudomonadota</taxon>
        <taxon>Gammaproteobacteria</taxon>
        <taxon>Natronospirales</taxon>
        <taxon>Natronospiraceae</taxon>
        <taxon>Natronospira</taxon>
    </lineage>
</organism>
<proteinExistence type="inferred from homology"/>
<accession>A0ABU0W5Q2</accession>
<evidence type="ECO:0000313" key="11">
    <source>
        <dbReference type="Proteomes" id="UP001239019"/>
    </source>
</evidence>
<name>A0ABU0W5Q2_9GAMM</name>
<sequence>MIVTRRISLTRLLGFTWPKLLILAVFTLAACLVMDYLARGLLQALSYAAGFLGTALAFLIGFRNNAAYGRWWEGHQIWSRLKYNSRSFAMLVQGLIQDGEGVDSIRRQLVHRQAAFAWWLNHFLRKRQPGAEMEGLLDPAERQAVAASQHPPLALLVRQGRTLRELAESGRLDAYRHVRFTELLQAFNEVLGSSERLKKTPFPMQYTWFMSYTLVLFLLVLPLSLAGHLGYWSVPFALLIGYAYIMLEYVGRYIENPFENQVNDVPLDYIARTIEIDLREMLGETDLPEPIQPRGLGYLY</sequence>
<evidence type="ECO:0000256" key="2">
    <source>
        <dbReference type="ARBA" id="ARBA00022448"/>
    </source>
</evidence>
<keyword evidence="7 9" id="KW-0472">Membrane</keyword>
<comment type="caution">
    <text evidence="10">The sequence shown here is derived from an EMBL/GenBank/DDBJ whole genome shotgun (WGS) entry which is preliminary data.</text>
</comment>
<evidence type="ECO:0000256" key="5">
    <source>
        <dbReference type="ARBA" id="ARBA00022989"/>
    </source>
</evidence>
<feature type="transmembrane region" description="Helical" evidence="9">
    <location>
        <begin position="20"/>
        <end position="38"/>
    </location>
</feature>
<comment type="similarity">
    <text evidence="8">Belongs to the anion channel-forming bestrophin (TC 1.A.46) family.</text>
</comment>
<keyword evidence="5 9" id="KW-1133">Transmembrane helix</keyword>
<evidence type="ECO:0000256" key="3">
    <source>
        <dbReference type="ARBA" id="ARBA00022475"/>
    </source>
</evidence>
<keyword evidence="11" id="KW-1185">Reference proteome</keyword>
<evidence type="ECO:0000256" key="4">
    <source>
        <dbReference type="ARBA" id="ARBA00022692"/>
    </source>
</evidence>
<protein>
    <submittedName>
        <fullName evidence="10">Bestrophin family ion channel</fullName>
    </submittedName>
</protein>
<comment type="subcellular location">
    <subcellularLocation>
        <location evidence="1">Cell membrane</location>
        <topology evidence="1">Multi-pass membrane protein</topology>
    </subcellularLocation>
</comment>
<keyword evidence="2" id="KW-0813">Transport</keyword>
<dbReference type="InterPro" id="IPR044669">
    <property type="entry name" value="YneE/VCCN1/2-like"/>
</dbReference>
<dbReference type="EMBL" id="JAVDDT010000001">
    <property type="protein sequence ID" value="MDQ2068355.1"/>
    <property type="molecule type" value="Genomic_DNA"/>
</dbReference>
<keyword evidence="3" id="KW-1003">Cell membrane</keyword>
<evidence type="ECO:0000313" key="10">
    <source>
        <dbReference type="EMBL" id="MDQ2068355.1"/>
    </source>
</evidence>
<dbReference type="PANTHER" id="PTHR33281">
    <property type="entry name" value="UPF0187 PROTEIN YNEE"/>
    <property type="match status" value="1"/>
</dbReference>
<keyword evidence="4 9" id="KW-0812">Transmembrane</keyword>
<evidence type="ECO:0000256" key="7">
    <source>
        <dbReference type="ARBA" id="ARBA00023136"/>
    </source>
</evidence>
<dbReference type="Pfam" id="PF25539">
    <property type="entry name" value="Bestrophin_2"/>
    <property type="match status" value="1"/>
</dbReference>
<evidence type="ECO:0000256" key="1">
    <source>
        <dbReference type="ARBA" id="ARBA00004651"/>
    </source>
</evidence>
<keyword evidence="6" id="KW-0406">Ion transport</keyword>
<evidence type="ECO:0000256" key="8">
    <source>
        <dbReference type="ARBA" id="ARBA00034708"/>
    </source>
</evidence>
<reference evidence="10 11" key="1">
    <citation type="submission" date="2023-08" db="EMBL/GenBank/DDBJ databases">
        <title>Whole-genome sequencing of halo(alkali)philic microorganisms from hypersaline lakes.</title>
        <authorList>
            <person name="Sorokin D.Y."/>
            <person name="Abbas B."/>
            <person name="Merkel A.Y."/>
        </authorList>
    </citation>
    <scope>NUCLEOTIDE SEQUENCE [LARGE SCALE GENOMIC DNA]</scope>
    <source>
        <strain evidence="10 11">AB-CW4</strain>
    </source>
</reference>
<dbReference type="PANTHER" id="PTHR33281:SF19">
    <property type="entry name" value="VOLTAGE-DEPENDENT ANION CHANNEL-FORMING PROTEIN YNEE"/>
    <property type="match status" value="1"/>
</dbReference>
<dbReference type="Proteomes" id="UP001239019">
    <property type="component" value="Unassembled WGS sequence"/>
</dbReference>
<feature type="transmembrane region" description="Helical" evidence="9">
    <location>
        <begin position="206"/>
        <end position="223"/>
    </location>
</feature>
<evidence type="ECO:0000256" key="6">
    <source>
        <dbReference type="ARBA" id="ARBA00023065"/>
    </source>
</evidence>
<feature type="transmembrane region" description="Helical" evidence="9">
    <location>
        <begin position="44"/>
        <end position="62"/>
    </location>
</feature>